<accession>A0A5C6FBT8</accession>
<dbReference type="InterPro" id="IPR052551">
    <property type="entry name" value="UV-DNA_repair_photolyase"/>
</dbReference>
<dbReference type="InterPro" id="IPR036134">
    <property type="entry name" value="Crypto/Photolyase_FAD-like_sf"/>
</dbReference>
<organism evidence="2 3">
    <name type="scientific">Rubripirellula tenax</name>
    <dbReference type="NCBI Taxonomy" id="2528015"/>
    <lineage>
        <taxon>Bacteria</taxon>
        <taxon>Pseudomonadati</taxon>
        <taxon>Planctomycetota</taxon>
        <taxon>Planctomycetia</taxon>
        <taxon>Pirellulales</taxon>
        <taxon>Pirellulaceae</taxon>
        <taxon>Rubripirellula</taxon>
    </lineage>
</organism>
<dbReference type="Gene3D" id="1.10.10.1710">
    <property type="entry name" value="Deoxyribodipyrimidine photolyase-related"/>
    <property type="match status" value="1"/>
</dbReference>
<keyword evidence="3" id="KW-1185">Reference proteome</keyword>
<keyword evidence="2" id="KW-0456">Lyase</keyword>
<dbReference type="Gene3D" id="1.10.579.10">
    <property type="entry name" value="DNA Cyclobutane Dipyrimidine Photolyase, subunit A, domain 3"/>
    <property type="match status" value="1"/>
</dbReference>
<gene>
    <name evidence="2" type="ORF">Poly51_29900</name>
</gene>
<sequence>MHVNTLRNLVLVLGDQLNHDSAALEDFDEQRDRVWMAENQDESTHVWCHKTRLVAFFSPMRHFRDELRGSGKTVLYHELPIDGRKARSTSFASLLAETLAEQAFEKIILVQPGDHRVLAALETTTREADVAMEVREDRHFYCSIDRFAQWSDGRKSMVLENFYRVMREEHRVLLDSDGAPEGGQWNFDKDNRGKFGKGGPGDVPSPPTFRPDAITRDVITMVEARFNDHPGKCDQFDLPVNRKQALRYLADFIEHRLANFGKYQDAMWTGETFLYHSRLSNAINLHLLSPREVVDAAVAAYRNGTAPLAATEGFVRQILGWREYVRGVYWTRMPEYATLNSLDCDLDQDVPSSYWDGRTNMACVADAMRLLIDTAYAHHIQRLMVLGLFAQLMGVHPAKFNEWHMAMYADAVDWVSLPNALGMSQHGDGGVMATKPYCASGNYINKMSNHCKTCRYKYNEAIGDDACPVTTLYWDFLDRNRERFTKNHRMVMQIKNLERKSPSEMDEIRDRANKIRRGDISV</sequence>
<dbReference type="AlphaFoldDB" id="A0A5C6FBT8"/>
<dbReference type="GO" id="GO:0016829">
    <property type="term" value="F:lyase activity"/>
    <property type="evidence" value="ECO:0007669"/>
    <property type="project" value="UniProtKB-KW"/>
</dbReference>
<dbReference type="RefSeq" id="WP_246114496.1">
    <property type="nucleotide sequence ID" value="NZ_SJPW01000003.1"/>
</dbReference>
<name>A0A5C6FBT8_9BACT</name>
<evidence type="ECO:0000313" key="2">
    <source>
        <dbReference type="EMBL" id="TWU57069.1"/>
    </source>
</evidence>
<proteinExistence type="predicted"/>
<dbReference type="InterPro" id="IPR014729">
    <property type="entry name" value="Rossmann-like_a/b/a_fold"/>
</dbReference>
<protein>
    <submittedName>
        <fullName evidence="2">Deoxyribodipyrimidine photo-lyase-related protein</fullName>
    </submittedName>
</protein>
<dbReference type="PANTHER" id="PTHR38657">
    <property type="entry name" value="SLR1343 PROTEIN"/>
    <property type="match status" value="1"/>
</dbReference>
<dbReference type="Proteomes" id="UP000318288">
    <property type="component" value="Unassembled WGS sequence"/>
</dbReference>
<comment type="caution">
    <text evidence="2">The sequence shown here is derived from an EMBL/GenBank/DDBJ whole genome shotgun (WGS) entry which is preliminary data.</text>
</comment>
<evidence type="ECO:0000313" key="3">
    <source>
        <dbReference type="Proteomes" id="UP000318288"/>
    </source>
</evidence>
<dbReference type="EMBL" id="SJPW01000003">
    <property type="protein sequence ID" value="TWU57069.1"/>
    <property type="molecule type" value="Genomic_DNA"/>
</dbReference>
<dbReference type="Pfam" id="PF04244">
    <property type="entry name" value="DPRP"/>
    <property type="match status" value="1"/>
</dbReference>
<dbReference type="Gene3D" id="1.25.40.80">
    <property type="match status" value="1"/>
</dbReference>
<evidence type="ECO:0000256" key="1">
    <source>
        <dbReference type="SAM" id="MobiDB-lite"/>
    </source>
</evidence>
<dbReference type="SUPFAM" id="SSF48173">
    <property type="entry name" value="Cryptochrome/photolyase FAD-binding domain"/>
    <property type="match status" value="1"/>
</dbReference>
<feature type="region of interest" description="Disordered" evidence="1">
    <location>
        <begin position="188"/>
        <end position="210"/>
    </location>
</feature>
<dbReference type="InterPro" id="IPR007357">
    <property type="entry name" value="PhrB-like"/>
</dbReference>
<dbReference type="PANTHER" id="PTHR38657:SF1">
    <property type="entry name" value="SLR1343 PROTEIN"/>
    <property type="match status" value="1"/>
</dbReference>
<reference evidence="2 3" key="1">
    <citation type="submission" date="2019-02" db="EMBL/GenBank/DDBJ databases">
        <title>Deep-cultivation of Planctomycetes and their phenomic and genomic characterization uncovers novel biology.</title>
        <authorList>
            <person name="Wiegand S."/>
            <person name="Jogler M."/>
            <person name="Boedeker C."/>
            <person name="Pinto D."/>
            <person name="Vollmers J."/>
            <person name="Rivas-Marin E."/>
            <person name="Kohn T."/>
            <person name="Peeters S.H."/>
            <person name="Heuer A."/>
            <person name="Rast P."/>
            <person name="Oberbeckmann S."/>
            <person name="Bunk B."/>
            <person name="Jeske O."/>
            <person name="Meyerdierks A."/>
            <person name="Storesund J.E."/>
            <person name="Kallscheuer N."/>
            <person name="Luecker S."/>
            <person name="Lage O.M."/>
            <person name="Pohl T."/>
            <person name="Merkel B.J."/>
            <person name="Hornburger P."/>
            <person name="Mueller R.-W."/>
            <person name="Bruemmer F."/>
            <person name="Labrenz M."/>
            <person name="Spormann A.M."/>
            <person name="Op Den Camp H."/>
            <person name="Overmann J."/>
            <person name="Amann R."/>
            <person name="Jetten M.S.M."/>
            <person name="Mascher T."/>
            <person name="Medema M.H."/>
            <person name="Devos D.P."/>
            <person name="Kaster A.-K."/>
            <person name="Ovreas L."/>
            <person name="Rohde M."/>
            <person name="Galperin M.Y."/>
            <person name="Jogler C."/>
        </authorList>
    </citation>
    <scope>NUCLEOTIDE SEQUENCE [LARGE SCALE GENOMIC DNA]</scope>
    <source>
        <strain evidence="2 3">Poly51</strain>
    </source>
</reference>
<dbReference type="Gene3D" id="3.40.50.620">
    <property type="entry name" value="HUPs"/>
    <property type="match status" value="1"/>
</dbReference>